<feature type="transmembrane region" description="Helical" evidence="6">
    <location>
        <begin position="225"/>
        <end position="243"/>
    </location>
</feature>
<accession>A0A9J6QP35</accession>
<sequence>MKDRKSLFNNGYMCIGAGTVTMFFLGAMYAWTYFKVALQGVYIEWSQTQITLNFTIMMISFCLGGLLAGTLSKKVTSRMEMALAAVLVGLGFLGMSLLPEEGRTALYQMYICYGVCTGTGIGIAYNTVLSNIQPWAKNVGLVSGMLLMGMGFGALLLGNVADILIGHVGVAMTFRIFAILMILIMVLAIPFIHKPSEMKTAAAGAAWDPINKEYSTKEMLRRKTFWMYFFWNICVSAGGMLIINSASSIAVYFGYAAVLGLVISVFNGCGRLLIGSIMDKSGWKFTMYLNNMLMILAGVLLFSGDRIAAGAVALAGMLIMGICYGGGITISASLIRTLYGERHYASNFAICNLCLIPASIAGPLLSARLLDMAGGSYNTTFIMVIVLGIITLAMNFFIKEA</sequence>
<keyword evidence="9" id="KW-1185">Reference proteome</keyword>
<keyword evidence="2" id="KW-0813">Transport</keyword>
<dbReference type="InterPro" id="IPR050327">
    <property type="entry name" value="Proton-linked_MCT"/>
</dbReference>
<evidence type="ECO:0000256" key="3">
    <source>
        <dbReference type="ARBA" id="ARBA00022692"/>
    </source>
</evidence>
<feature type="transmembrane region" description="Helical" evidence="6">
    <location>
        <begin position="81"/>
        <end position="99"/>
    </location>
</feature>
<comment type="subcellular location">
    <subcellularLocation>
        <location evidence="1">Cell membrane</location>
        <topology evidence="1">Multi-pass membrane protein</topology>
    </subcellularLocation>
</comment>
<feature type="transmembrane region" description="Helical" evidence="6">
    <location>
        <begin position="377"/>
        <end position="398"/>
    </location>
</feature>
<feature type="domain" description="Major facilitator superfamily (MFS) profile" evidence="7">
    <location>
        <begin position="1"/>
        <end position="401"/>
    </location>
</feature>
<evidence type="ECO:0000256" key="6">
    <source>
        <dbReference type="SAM" id="Phobius"/>
    </source>
</evidence>
<comment type="caution">
    <text evidence="8">The sequence shown here is derived from an EMBL/GenBank/DDBJ whole genome shotgun (WGS) entry which is preliminary data.</text>
</comment>
<feature type="transmembrane region" description="Helical" evidence="6">
    <location>
        <begin position="344"/>
        <end position="365"/>
    </location>
</feature>
<dbReference type="GO" id="GO:0005886">
    <property type="term" value="C:plasma membrane"/>
    <property type="evidence" value="ECO:0007669"/>
    <property type="project" value="UniProtKB-SubCell"/>
</dbReference>
<dbReference type="InterPro" id="IPR020846">
    <property type="entry name" value="MFS_dom"/>
</dbReference>
<evidence type="ECO:0000256" key="1">
    <source>
        <dbReference type="ARBA" id="ARBA00004651"/>
    </source>
</evidence>
<feature type="transmembrane region" description="Helical" evidence="6">
    <location>
        <begin position="285"/>
        <end position="302"/>
    </location>
</feature>
<dbReference type="RefSeq" id="WP_253020642.1">
    <property type="nucleotide sequence ID" value="NZ_JAOSHN010000001.1"/>
</dbReference>
<evidence type="ECO:0000256" key="2">
    <source>
        <dbReference type="ARBA" id="ARBA00022448"/>
    </source>
</evidence>
<keyword evidence="3 6" id="KW-0812">Transmembrane</keyword>
<dbReference type="SUPFAM" id="SSF103473">
    <property type="entry name" value="MFS general substrate transporter"/>
    <property type="match status" value="1"/>
</dbReference>
<dbReference type="AlphaFoldDB" id="A0A9J6QP35"/>
<keyword evidence="4 6" id="KW-1133">Transmembrane helix</keyword>
<name>A0A9J6QP35_9FIRM</name>
<proteinExistence type="predicted"/>
<evidence type="ECO:0000259" key="7">
    <source>
        <dbReference type="PROSITE" id="PS50850"/>
    </source>
</evidence>
<reference evidence="8" key="1">
    <citation type="submission" date="2022-09" db="EMBL/GenBank/DDBJ databases">
        <title>Culturomic study of gut microbiota in children with autism spectrum disorder.</title>
        <authorList>
            <person name="Efimov B.A."/>
            <person name="Chaplin A.V."/>
            <person name="Sokolova S.R."/>
            <person name="Pikina A.P."/>
            <person name="Korzhanova M."/>
            <person name="Belova V."/>
            <person name="Korostin D."/>
        </authorList>
    </citation>
    <scope>NUCLEOTIDE SEQUENCE</scope>
    <source>
        <strain evidence="8">ASD5510</strain>
    </source>
</reference>
<dbReference type="Proteomes" id="UP001065549">
    <property type="component" value="Unassembled WGS sequence"/>
</dbReference>
<feature type="transmembrane region" description="Helical" evidence="6">
    <location>
        <begin position="12"/>
        <end position="31"/>
    </location>
</feature>
<protein>
    <submittedName>
        <fullName evidence="8">MFS transporter</fullName>
    </submittedName>
</protein>
<dbReference type="PROSITE" id="PS50850">
    <property type="entry name" value="MFS"/>
    <property type="match status" value="1"/>
</dbReference>
<dbReference type="Pfam" id="PF07690">
    <property type="entry name" value="MFS_1"/>
    <property type="match status" value="1"/>
</dbReference>
<feature type="transmembrane region" description="Helical" evidence="6">
    <location>
        <begin position="249"/>
        <end position="273"/>
    </location>
</feature>
<evidence type="ECO:0000313" key="8">
    <source>
        <dbReference type="EMBL" id="MCU7377188.1"/>
    </source>
</evidence>
<dbReference type="PANTHER" id="PTHR11360">
    <property type="entry name" value="MONOCARBOXYLATE TRANSPORTER"/>
    <property type="match status" value="1"/>
</dbReference>
<dbReference type="InterPro" id="IPR036259">
    <property type="entry name" value="MFS_trans_sf"/>
</dbReference>
<dbReference type="EMBL" id="JAOSHN010000001">
    <property type="protein sequence ID" value="MCU7377188.1"/>
    <property type="molecule type" value="Genomic_DNA"/>
</dbReference>
<evidence type="ECO:0000256" key="5">
    <source>
        <dbReference type="ARBA" id="ARBA00023136"/>
    </source>
</evidence>
<keyword evidence="5 6" id="KW-0472">Membrane</keyword>
<evidence type="ECO:0000313" key="9">
    <source>
        <dbReference type="Proteomes" id="UP001065549"/>
    </source>
</evidence>
<dbReference type="InterPro" id="IPR011701">
    <property type="entry name" value="MFS"/>
</dbReference>
<dbReference type="PANTHER" id="PTHR11360:SF304">
    <property type="entry name" value="MFS DOMAIN-CONTAINING PROTEIN"/>
    <property type="match status" value="1"/>
</dbReference>
<gene>
    <name evidence="8" type="ORF">OBO34_02335</name>
</gene>
<organism evidence="8 9">
    <name type="scientific">Hominibacterium faecale</name>
    <dbReference type="NCBI Taxonomy" id="2839743"/>
    <lineage>
        <taxon>Bacteria</taxon>
        <taxon>Bacillati</taxon>
        <taxon>Bacillota</taxon>
        <taxon>Clostridia</taxon>
        <taxon>Peptostreptococcales</taxon>
        <taxon>Anaerovoracaceae</taxon>
        <taxon>Hominibacterium</taxon>
    </lineage>
</organism>
<feature type="transmembrane region" description="Helical" evidence="6">
    <location>
        <begin position="164"/>
        <end position="189"/>
    </location>
</feature>
<feature type="transmembrane region" description="Helical" evidence="6">
    <location>
        <begin position="308"/>
        <end position="332"/>
    </location>
</feature>
<feature type="transmembrane region" description="Helical" evidence="6">
    <location>
        <begin position="51"/>
        <end position="69"/>
    </location>
</feature>
<evidence type="ECO:0000256" key="4">
    <source>
        <dbReference type="ARBA" id="ARBA00022989"/>
    </source>
</evidence>
<feature type="transmembrane region" description="Helical" evidence="6">
    <location>
        <begin position="139"/>
        <end position="158"/>
    </location>
</feature>
<feature type="transmembrane region" description="Helical" evidence="6">
    <location>
        <begin position="105"/>
        <end position="127"/>
    </location>
</feature>
<dbReference type="GO" id="GO:0022857">
    <property type="term" value="F:transmembrane transporter activity"/>
    <property type="evidence" value="ECO:0007669"/>
    <property type="project" value="InterPro"/>
</dbReference>
<dbReference type="Gene3D" id="1.20.1250.20">
    <property type="entry name" value="MFS general substrate transporter like domains"/>
    <property type="match status" value="1"/>
</dbReference>